<dbReference type="Proteomes" id="UP000682195">
    <property type="component" value="Chromosome 2"/>
</dbReference>
<keyword evidence="2" id="KW-1185">Reference proteome</keyword>
<evidence type="ECO:0000313" key="2">
    <source>
        <dbReference type="Proteomes" id="UP000682195"/>
    </source>
</evidence>
<dbReference type="RefSeq" id="WP_211808507.1">
    <property type="nucleotide sequence ID" value="NZ_CP072362.1"/>
</dbReference>
<accession>A0ABX7XT26</accession>
<evidence type="ECO:0000313" key="1">
    <source>
        <dbReference type="EMBL" id="QUB76639.1"/>
    </source>
</evidence>
<proteinExistence type="predicted"/>
<organism evidence="1 2">
    <name type="scientific">Prevotella melaninogenica</name>
    <dbReference type="NCBI Taxonomy" id="28132"/>
    <lineage>
        <taxon>Bacteria</taxon>
        <taxon>Pseudomonadati</taxon>
        <taxon>Bacteroidota</taxon>
        <taxon>Bacteroidia</taxon>
        <taxon>Bacteroidales</taxon>
        <taxon>Prevotellaceae</taxon>
        <taxon>Prevotella</taxon>
    </lineage>
</organism>
<protein>
    <submittedName>
        <fullName evidence="1">Abi family protein</fullName>
    </submittedName>
</protein>
<dbReference type="Pfam" id="PF07751">
    <property type="entry name" value="Abi_2"/>
    <property type="match status" value="1"/>
</dbReference>
<name>A0ABX7XT26_9BACT</name>
<sequence length="311" mass="36558">MLKCAGRFLYYISNTIPFGKGYTSPHDLVSLLQLRGLSISDTLKAEHYLEHIGYYRLSAYMYPLLKIPKENHLYKQGATFSKVMMLYRFDKKLRLFLFNELEKIEVAIRSAIVNIGCSITGNPFWMTDSANFGNLPKFHKTMNLINQELYKSKEDFIIHFKKTYSDPYPPAWIVSEVLPFGIITNIYNNIKDKKIKKKISQSFGLQIAPFQSWLTIVTLTRNTCCHHSRVWNKQNTIRPMSPKKMTYPWITLQTDPLRVYYNICIIKYFLDIISPNNDMLQKMKTLFANYPEIDLNALGFPQEWESEPLWR</sequence>
<gene>
    <name evidence="1" type="ORF">J5A58_13090</name>
</gene>
<dbReference type="InterPro" id="IPR011664">
    <property type="entry name" value="Abi_system_AbiD/AbiF-like"/>
</dbReference>
<dbReference type="EMBL" id="CP072362">
    <property type="protein sequence ID" value="QUB76639.1"/>
    <property type="molecule type" value="Genomic_DNA"/>
</dbReference>
<reference evidence="1 2" key="1">
    <citation type="submission" date="2021-03" db="EMBL/GenBank/DDBJ databases">
        <title>Human Oral Microbial Genomes.</title>
        <authorList>
            <person name="Johnston C.D."/>
            <person name="Chen T."/>
            <person name="Dewhirst F.E."/>
        </authorList>
    </citation>
    <scope>NUCLEOTIDE SEQUENCE [LARGE SCALE GENOMIC DNA]</scope>
    <source>
        <strain evidence="1 2">F0054</strain>
    </source>
</reference>